<accession>A0ABV0BBH0</accession>
<evidence type="ECO:0000313" key="2">
    <source>
        <dbReference type="EMBL" id="MEN3748545.1"/>
    </source>
</evidence>
<proteinExistence type="predicted"/>
<dbReference type="Gene3D" id="3.30.70.790">
    <property type="entry name" value="UreE, C-terminal domain"/>
    <property type="match status" value="1"/>
</dbReference>
<name>A0ABV0BBH0_9SPHN</name>
<dbReference type="EMBL" id="JBDIZK010000009">
    <property type="protein sequence ID" value="MEN3748545.1"/>
    <property type="molecule type" value="Genomic_DNA"/>
</dbReference>
<gene>
    <name evidence="2" type="ORF">TPR58_15320</name>
</gene>
<organism evidence="2 3">
    <name type="scientific">Sphingomonas rustica</name>
    <dbReference type="NCBI Taxonomy" id="3103142"/>
    <lineage>
        <taxon>Bacteria</taxon>
        <taxon>Pseudomonadati</taxon>
        <taxon>Pseudomonadota</taxon>
        <taxon>Alphaproteobacteria</taxon>
        <taxon>Sphingomonadales</taxon>
        <taxon>Sphingomonadaceae</taxon>
        <taxon>Sphingomonas</taxon>
    </lineage>
</organism>
<evidence type="ECO:0000313" key="3">
    <source>
        <dbReference type="Proteomes" id="UP001427805"/>
    </source>
</evidence>
<evidence type="ECO:0000259" key="1">
    <source>
        <dbReference type="Pfam" id="PF09413"/>
    </source>
</evidence>
<dbReference type="RefSeq" id="WP_346247571.1">
    <property type="nucleotide sequence ID" value="NZ_JBDIZK010000009.1"/>
</dbReference>
<protein>
    <submittedName>
        <fullName evidence="2">DUF2007 domain-containing protein</fullName>
    </submittedName>
</protein>
<feature type="domain" description="DUF2007" evidence="1">
    <location>
        <begin position="9"/>
        <end position="65"/>
    </location>
</feature>
<dbReference type="InterPro" id="IPR011322">
    <property type="entry name" value="N-reg_PII-like_a/b"/>
</dbReference>
<dbReference type="Proteomes" id="UP001427805">
    <property type="component" value="Unassembled WGS sequence"/>
</dbReference>
<keyword evidence="3" id="KW-1185">Reference proteome</keyword>
<sequence length="68" mass="7305">MALVELGRFDFPEAHIIVGRLEDEGIMAFAFDAGASVVEGSLSFLIPVRVMVDDEDLESARAVLAKPA</sequence>
<comment type="caution">
    <text evidence="2">The sequence shown here is derived from an EMBL/GenBank/DDBJ whole genome shotgun (WGS) entry which is preliminary data.</text>
</comment>
<reference evidence="2 3" key="1">
    <citation type="submission" date="2024-05" db="EMBL/GenBank/DDBJ databases">
        <title>Sphingomonas sp. HF-S3 16S ribosomal RNA gene Genome sequencing and assembly.</title>
        <authorList>
            <person name="Lee H."/>
        </authorList>
    </citation>
    <scope>NUCLEOTIDE SEQUENCE [LARGE SCALE GENOMIC DNA]</scope>
    <source>
        <strain evidence="2 3">HF-S3</strain>
    </source>
</reference>
<dbReference type="SUPFAM" id="SSF54913">
    <property type="entry name" value="GlnB-like"/>
    <property type="match status" value="1"/>
</dbReference>
<dbReference type="Pfam" id="PF09413">
    <property type="entry name" value="DUF2007"/>
    <property type="match status" value="1"/>
</dbReference>
<dbReference type="InterPro" id="IPR018551">
    <property type="entry name" value="DUF2007"/>
</dbReference>